<evidence type="ECO:0000313" key="1">
    <source>
        <dbReference type="EMBL" id="KYC37328.1"/>
    </source>
</evidence>
<reference evidence="1 2" key="1">
    <citation type="journal article" date="2013" name="Genome Biol. Evol.">
        <title>Genomes of Stigonematalean cyanobacteria (subsection V) and the evolution of oxygenic photosynthesis from prokaryotes to plastids.</title>
        <authorList>
            <person name="Dagan T."/>
            <person name="Roettger M."/>
            <person name="Stucken K."/>
            <person name="Landan G."/>
            <person name="Koch R."/>
            <person name="Major P."/>
            <person name="Gould S.B."/>
            <person name="Goremykin V.V."/>
            <person name="Rippka R."/>
            <person name="Tandeau de Marsac N."/>
            <person name="Gugger M."/>
            <person name="Lockhart P.J."/>
            <person name="Allen J.F."/>
            <person name="Brune I."/>
            <person name="Maus I."/>
            <person name="Puhler A."/>
            <person name="Martin W.F."/>
        </authorList>
    </citation>
    <scope>NUCLEOTIDE SEQUENCE [LARGE SCALE GENOMIC DNA]</scope>
    <source>
        <strain evidence="1 2">PCC 7110</strain>
    </source>
</reference>
<sequence length="1072" mass="119934">MLPSVFKTCIPREEILAGDISPDLFAAKLRLVVFGKAPQVYQDPTTFFSNTFATDGLKTLISEVFGRLMGAVVGSPIIRLETSFGGGKTHDEIALWHIAKHGRSIPGLDRFADLCLIPDYPIQAAAIACQDLDPVNGVYHEDTGITTYTLWGEIAYQINGIEGYSLLKGSDEKRVSPGTVVLERIIQGQPTLIILDEIARYLRAAKATLVGKSNLAQQVVAFLFSLMDLAAASNNLVFVYTLASATDSFGDETTEIRETISTSARQERILKPSTDLEIYNIVKQRLFSSIDANAAKSVKSEYLQTYKASRINLPDGCKDTRYADSIEASYPFHPELFNLLTKKIASIPNFQRTRGALRLFARVIRYLWEDTTQWTPLIHLHHIPIGIEEEITSDLTSRLERHLMRMTAIPADIYNANGREAHAQLQDGEWKAAGKPPFSTWVARTIFLHSINQGIAAGIRRAELNLALLTPGLEIGFVDTVLERLSAVAWYLENDPITSIARFKEEPSLNKIIAEEKAQIGIAEAKDELRNRRDTIFADKFFKLVAAPESPTDVDDVADAIALCLIDFQEATISTTTEGPPPIIERIFNNTGEAGKFRIFRNRLLFLVANKQELDRAIDNVREYRAILNILNSPNRLQDLSESQQQQLKQRKGDFDLKVRISLTNAYRHLFYPANDPVKAPKELMHYTLPAQDSSEVKGKNNQQDVILKALRDCQKIRAEDAPAYAPAYILQKVWLPGLDHWTTKALREAFAKDRGLNILLDAEVSKLRDTIRQGLLLGSWDMKVGERVYIKTDDGKFTLPDTIEFSDRMVLYRRGILELPKPREIELDAQIMPSTDSSKPVRVRWRASGALAIQLYQDGNSIAREFLPSDEYETTITKTTTFKILVDYGNGDVEERETQAKLLIYGTGGSSRIPSAAEPIGIFDVKREELELDGTPNAVFNQLSDRILDDKIQGIKSLELTVAQVMDYRKLMTTLPLLGKFSLQINQTATINAGEQFVRLEYQGPVRGFNSFQAAVNALLGSPDVRADVSLKLKFEFSATVQPDGTEISTIKQALNRNPVERLSLTAKVTY</sequence>
<dbReference type="STRING" id="128403.WA1_47810"/>
<dbReference type="OrthoDB" id="9757917at2"/>
<dbReference type="Pfam" id="PF04465">
    <property type="entry name" value="DUF499"/>
    <property type="match status" value="1"/>
</dbReference>
<evidence type="ECO:0000313" key="2">
    <source>
        <dbReference type="Proteomes" id="UP000076925"/>
    </source>
</evidence>
<gene>
    <name evidence="1" type="ORF">WA1_47810</name>
</gene>
<comment type="caution">
    <text evidence="1">The sequence shown here is derived from an EMBL/GenBank/DDBJ whole genome shotgun (WGS) entry which is preliminary data.</text>
</comment>
<name>A0A139WY14_9CYAN</name>
<dbReference type="EMBL" id="ANNX02000047">
    <property type="protein sequence ID" value="KYC37328.1"/>
    <property type="molecule type" value="Genomic_DNA"/>
</dbReference>
<protein>
    <submittedName>
        <fullName evidence="1">AAA family ATPase</fullName>
    </submittedName>
</protein>
<dbReference type="AlphaFoldDB" id="A0A139WY14"/>
<dbReference type="InterPro" id="IPR007555">
    <property type="entry name" value="DUF499"/>
</dbReference>
<accession>A0A139WY14</accession>
<keyword evidence="2" id="KW-1185">Reference proteome</keyword>
<dbReference type="RefSeq" id="WP_017747474.1">
    <property type="nucleotide sequence ID" value="NZ_KQ976354.1"/>
</dbReference>
<dbReference type="Proteomes" id="UP000076925">
    <property type="component" value="Unassembled WGS sequence"/>
</dbReference>
<organism evidence="1 2">
    <name type="scientific">Scytonema hofmannii PCC 7110</name>
    <dbReference type="NCBI Taxonomy" id="128403"/>
    <lineage>
        <taxon>Bacteria</taxon>
        <taxon>Bacillati</taxon>
        <taxon>Cyanobacteriota</taxon>
        <taxon>Cyanophyceae</taxon>
        <taxon>Nostocales</taxon>
        <taxon>Scytonemataceae</taxon>
        <taxon>Scytonema</taxon>
    </lineage>
</organism>
<proteinExistence type="predicted"/>